<dbReference type="AlphaFoldDB" id="A0A0G4FK03"/>
<gene>
    <name evidence="3" type="ORF">Cvel_17417</name>
</gene>
<dbReference type="InterPro" id="IPR007788">
    <property type="entry name" value="QCT"/>
</dbReference>
<feature type="chain" id="PRO_5005189187" evidence="2">
    <location>
        <begin position="20"/>
        <end position="446"/>
    </location>
</feature>
<reference evidence="3" key="1">
    <citation type="submission" date="2014-11" db="EMBL/GenBank/DDBJ databases">
        <authorList>
            <person name="Otto D Thomas"/>
            <person name="Naeem Raeece"/>
        </authorList>
    </citation>
    <scope>NUCLEOTIDE SEQUENCE</scope>
</reference>
<feature type="signal peptide" evidence="2">
    <location>
        <begin position="1"/>
        <end position="19"/>
    </location>
</feature>
<protein>
    <submittedName>
        <fullName evidence="3">Uncharacterized protein</fullName>
    </submittedName>
</protein>
<sequence>MNVCPYLFFVCLCLVTGSPQQREQQQRRPRQQRPPGPPPRFFSYEVIRTFPHPDIKSDGPVDPGSDAAQGYVNPFTQGLFLEDLTFSAGNRCNSTDASCPLQSVSDKESLSSDDSEDESDEEEETGTFEGTYIESTGGFGHSVLRRVSLQTGEILRTVPLPAEIFGEGSCRLNIPVEGAGSQTNSSVPVTTEAGELEEAAGNGGVQKEGNATSIEEAAEVPQQAGNTTSGVPGTNGTGTPTTESVIIMLSWQEGRAFVFSADDLELQSDLPYPLEGWGAACPPEGGTFYATTGGNSVYTHRLERREGNGTETEGPWVIRMNVEAPREVQCLGIPIRGLNELELVGDELWSHVFGADVLIAFDKNTLDCTKVVSFKGLYDVRTSSTREHKDPMNDVFNGVAWHVELGEKRLLVTGKRWPLLYLVELSPMPSGFGPTSWPEAQQLGFI</sequence>
<dbReference type="InterPro" id="IPR011044">
    <property type="entry name" value="Quino_amine_DH_bsu"/>
</dbReference>
<feature type="compositionally biased region" description="Low complexity" evidence="1">
    <location>
        <begin position="225"/>
        <end position="238"/>
    </location>
</feature>
<feature type="region of interest" description="Disordered" evidence="1">
    <location>
        <begin position="219"/>
        <end position="238"/>
    </location>
</feature>
<name>A0A0G4FK03_9ALVE</name>
<keyword evidence="2" id="KW-0732">Signal</keyword>
<evidence type="ECO:0000313" key="3">
    <source>
        <dbReference type="EMBL" id="CEM14039.1"/>
    </source>
</evidence>
<dbReference type="PANTHER" id="PTHR31270:SF1">
    <property type="entry name" value="GLUTAMINYL-PEPTIDE CYCLOTRANSFERASE"/>
    <property type="match status" value="1"/>
</dbReference>
<feature type="compositionally biased region" description="Acidic residues" evidence="1">
    <location>
        <begin position="111"/>
        <end position="126"/>
    </location>
</feature>
<feature type="region of interest" description="Disordered" evidence="1">
    <location>
        <begin position="21"/>
        <end position="43"/>
    </location>
</feature>
<evidence type="ECO:0000256" key="2">
    <source>
        <dbReference type="SAM" id="SignalP"/>
    </source>
</evidence>
<dbReference type="PANTHER" id="PTHR31270">
    <property type="entry name" value="GLUTAMINYL-PEPTIDE CYCLOTRANSFERASE"/>
    <property type="match status" value="1"/>
</dbReference>
<proteinExistence type="predicted"/>
<dbReference type="SUPFAM" id="SSF50969">
    <property type="entry name" value="YVTN repeat-like/Quinoprotein amine dehydrogenase"/>
    <property type="match status" value="1"/>
</dbReference>
<accession>A0A0G4FK03</accession>
<dbReference type="VEuPathDB" id="CryptoDB:Cvel_17417"/>
<dbReference type="EMBL" id="CDMZ01000427">
    <property type="protein sequence ID" value="CEM14039.1"/>
    <property type="molecule type" value="Genomic_DNA"/>
</dbReference>
<evidence type="ECO:0000256" key="1">
    <source>
        <dbReference type="SAM" id="MobiDB-lite"/>
    </source>
</evidence>
<dbReference type="GO" id="GO:0016603">
    <property type="term" value="F:glutaminyl-peptide cyclotransferase activity"/>
    <property type="evidence" value="ECO:0007669"/>
    <property type="project" value="InterPro"/>
</dbReference>
<feature type="region of interest" description="Disordered" evidence="1">
    <location>
        <begin position="96"/>
        <end position="135"/>
    </location>
</feature>
<organism evidence="3">
    <name type="scientific">Chromera velia CCMP2878</name>
    <dbReference type="NCBI Taxonomy" id="1169474"/>
    <lineage>
        <taxon>Eukaryota</taxon>
        <taxon>Sar</taxon>
        <taxon>Alveolata</taxon>
        <taxon>Colpodellida</taxon>
        <taxon>Chromeraceae</taxon>
        <taxon>Chromera</taxon>
    </lineage>
</organism>
<dbReference type="Pfam" id="PF05096">
    <property type="entry name" value="Glu_cyclase_2"/>
    <property type="match status" value="2"/>
</dbReference>